<protein>
    <submittedName>
        <fullName evidence="2">Uncharacterized protein</fullName>
    </submittedName>
</protein>
<feature type="region of interest" description="Disordered" evidence="1">
    <location>
        <begin position="153"/>
        <end position="198"/>
    </location>
</feature>
<sequence length="198" mass="22341">MMIEFLTNPKAVMYTPAPKTAEGSSNNLSDAYVLRAAALLQQVVKEIVVVAEPAQEKVHEPISSPDNENLFGDVDVGVLLKRITALEEDKIFKDVQISSLLGEITYKNQQIQELETNPGSLSAVVMDLKQKLEGKFGKEFAEPLKEYTEAEKEDMDKEHKEAINKYNHDPPRTVSQRMKQKQKELVMRNVGSEKNYGF</sequence>
<gene>
    <name evidence="2" type="ORF">HanXRQr2_Chr04g0166051</name>
</gene>
<evidence type="ECO:0000313" key="3">
    <source>
        <dbReference type="Proteomes" id="UP000215914"/>
    </source>
</evidence>
<dbReference type="Proteomes" id="UP000215914">
    <property type="component" value="Unassembled WGS sequence"/>
</dbReference>
<comment type="caution">
    <text evidence="2">The sequence shown here is derived from an EMBL/GenBank/DDBJ whole genome shotgun (WGS) entry which is preliminary data.</text>
</comment>
<keyword evidence="3" id="KW-1185">Reference proteome</keyword>
<dbReference type="EMBL" id="MNCJ02000319">
    <property type="protein sequence ID" value="KAF5810150.1"/>
    <property type="molecule type" value="Genomic_DNA"/>
</dbReference>
<organism evidence="2 3">
    <name type="scientific">Helianthus annuus</name>
    <name type="common">Common sunflower</name>
    <dbReference type="NCBI Taxonomy" id="4232"/>
    <lineage>
        <taxon>Eukaryota</taxon>
        <taxon>Viridiplantae</taxon>
        <taxon>Streptophyta</taxon>
        <taxon>Embryophyta</taxon>
        <taxon>Tracheophyta</taxon>
        <taxon>Spermatophyta</taxon>
        <taxon>Magnoliopsida</taxon>
        <taxon>eudicotyledons</taxon>
        <taxon>Gunneridae</taxon>
        <taxon>Pentapetalae</taxon>
        <taxon>asterids</taxon>
        <taxon>campanulids</taxon>
        <taxon>Asterales</taxon>
        <taxon>Asteraceae</taxon>
        <taxon>Asteroideae</taxon>
        <taxon>Heliantheae alliance</taxon>
        <taxon>Heliantheae</taxon>
        <taxon>Helianthus</taxon>
    </lineage>
</organism>
<reference evidence="2" key="1">
    <citation type="journal article" date="2017" name="Nature">
        <title>The sunflower genome provides insights into oil metabolism, flowering and Asterid evolution.</title>
        <authorList>
            <person name="Badouin H."/>
            <person name="Gouzy J."/>
            <person name="Grassa C.J."/>
            <person name="Murat F."/>
            <person name="Staton S.E."/>
            <person name="Cottret L."/>
            <person name="Lelandais-Briere C."/>
            <person name="Owens G.L."/>
            <person name="Carrere S."/>
            <person name="Mayjonade B."/>
            <person name="Legrand L."/>
            <person name="Gill N."/>
            <person name="Kane N.C."/>
            <person name="Bowers J.E."/>
            <person name="Hubner S."/>
            <person name="Bellec A."/>
            <person name="Berard A."/>
            <person name="Berges H."/>
            <person name="Blanchet N."/>
            <person name="Boniface M.C."/>
            <person name="Brunel D."/>
            <person name="Catrice O."/>
            <person name="Chaidir N."/>
            <person name="Claudel C."/>
            <person name="Donnadieu C."/>
            <person name="Faraut T."/>
            <person name="Fievet G."/>
            <person name="Helmstetter N."/>
            <person name="King M."/>
            <person name="Knapp S.J."/>
            <person name="Lai Z."/>
            <person name="Le Paslier M.C."/>
            <person name="Lippi Y."/>
            <person name="Lorenzon L."/>
            <person name="Mandel J.R."/>
            <person name="Marage G."/>
            <person name="Marchand G."/>
            <person name="Marquand E."/>
            <person name="Bret-Mestries E."/>
            <person name="Morien E."/>
            <person name="Nambeesan S."/>
            <person name="Nguyen T."/>
            <person name="Pegot-Espagnet P."/>
            <person name="Pouilly N."/>
            <person name="Raftis F."/>
            <person name="Sallet E."/>
            <person name="Schiex T."/>
            <person name="Thomas J."/>
            <person name="Vandecasteele C."/>
            <person name="Vares D."/>
            <person name="Vear F."/>
            <person name="Vautrin S."/>
            <person name="Crespi M."/>
            <person name="Mangin B."/>
            <person name="Burke J.M."/>
            <person name="Salse J."/>
            <person name="Munos S."/>
            <person name="Vincourt P."/>
            <person name="Rieseberg L.H."/>
            <person name="Langlade N.B."/>
        </authorList>
    </citation>
    <scope>NUCLEOTIDE SEQUENCE</scope>
    <source>
        <tissue evidence="2">Leaves</tissue>
    </source>
</reference>
<accession>A0A9K3J7H5</accession>
<evidence type="ECO:0000313" key="2">
    <source>
        <dbReference type="EMBL" id="KAF5810150.1"/>
    </source>
</evidence>
<proteinExistence type="predicted"/>
<dbReference type="AlphaFoldDB" id="A0A9K3J7H5"/>
<evidence type="ECO:0000256" key="1">
    <source>
        <dbReference type="SAM" id="MobiDB-lite"/>
    </source>
</evidence>
<reference evidence="2" key="2">
    <citation type="submission" date="2020-06" db="EMBL/GenBank/DDBJ databases">
        <title>Helianthus annuus Genome sequencing and assembly Release 2.</title>
        <authorList>
            <person name="Gouzy J."/>
            <person name="Langlade N."/>
            <person name="Munos S."/>
        </authorList>
    </citation>
    <scope>NUCLEOTIDE SEQUENCE</scope>
    <source>
        <tissue evidence="2">Leaves</tissue>
    </source>
</reference>
<dbReference type="Gramene" id="mRNA:HanXRQr2_Chr04g0166051">
    <property type="protein sequence ID" value="CDS:HanXRQr2_Chr04g0166051.1"/>
    <property type="gene ID" value="HanXRQr2_Chr04g0166051"/>
</dbReference>
<feature type="compositionally biased region" description="Basic and acidic residues" evidence="1">
    <location>
        <begin position="153"/>
        <end position="171"/>
    </location>
</feature>
<name>A0A9K3J7H5_HELAN</name>